<dbReference type="InterPro" id="IPR024884">
    <property type="entry name" value="NAPE-PLD"/>
</dbReference>
<dbReference type="InterPro" id="IPR036866">
    <property type="entry name" value="RibonucZ/Hydroxyglut_hydro"/>
</dbReference>
<feature type="domain" description="Metallo-beta-lactamase" evidence="1">
    <location>
        <begin position="52"/>
        <end position="237"/>
    </location>
</feature>
<dbReference type="EMBL" id="LWLG01000008">
    <property type="protein sequence ID" value="OAQ20676.1"/>
    <property type="molecule type" value="Genomic_DNA"/>
</dbReference>
<dbReference type="Pfam" id="PF12706">
    <property type="entry name" value="Lactamase_B_2"/>
    <property type="match status" value="1"/>
</dbReference>
<dbReference type="PANTHER" id="PTHR15032">
    <property type="entry name" value="N-ACYL-PHOSPHATIDYLETHANOLAMINE-HYDROLYZING PHOSPHOLIPASE D"/>
    <property type="match status" value="1"/>
</dbReference>
<reference evidence="2 3" key="1">
    <citation type="submission" date="2016-04" db="EMBL/GenBank/DDBJ databases">
        <title>Genome analysis of Thermosulfurimonas dismutans, the first thermophilic sulfur-disproportionating bacterium of the phylum Thermodesulfobacteria.</title>
        <authorList>
            <person name="Mardanov A.V."/>
            <person name="Beletsky A.V."/>
            <person name="Kadnikov V.V."/>
            <person name="Slobodkin A.I."/>
            <person name="Ravin N.V."/>
        </authorList>
    </citation>
    <scope>NUCLEOTIDE SEQUENCE [LARGE SCALE GENOMIC DNA]</scope>
    <source>
        <strain evidence="2 3">S95</strain>
    </source>
</reference>
<dbReference type="PIRSF" id="PIRSF038896">
    <property type="entry name" value="NAPE-PLD"/>
    <property type="match status" value="1"/>
</dbReference>
<evidence type="ECO:0000313" key="2">
    <source>
        <dbReference type="EMBL" id="OAQ20676.1"/>
    </source>
</evidence>
<proteinExistence type="predicted"/>
<dbReference type="GO" id="GO:0070290">
    <property type="term" value="F:N-acylphosphatidylethanolamine-specific phospholipase D activity"/>
    <property type="evidence" value="ECO:0007669"/>
    <property type="project" value="InterPro"/>
</dbReference>
<sequence>MKWKASRLVERRFPRRFSIPVKKLEFDKIAGREVLCFLGHNTVWLSLKGKSILFDPIFGTIGGVMRRRIPAPILPEELPPVDLVLVSHAHRDHLDLPSLKRLPGSPRIVLPLGAGRYLRGNGSLELDWLSESLISGVRVVSLPVQHWAQRGLFDYNTSLWTGYLVEIDGLRLFFGGDTGYFEGFKEIGEEFGPFDLALLPCGAYEPRSLMAPFHMNPEEAVQAALDLKARLAIPIHWGAYLLGDEPPHEPPQRFLEEARSRGLPARVLYPGDFFEP</sequence>
<dbReference type="GO" id="GO:0008270">
    <property type="term" value="F:zinc ion binding"/>
    <property type="evidence" value="ECO:0007669"/>
    <property type="project" value="InterPro"/>
</dbReference>
<dbReference type="Proteomes" id="UP000078390">
    <property type="component" value="Unassembled WGS sequence"/>
</dbReference>
<dbReference type="GO" id="GO:0005737">
    <property type="term" value="C:cytoplasm"/>
    <property type="evidence" value="ECO:0007669"/>
    <property type="project" value="TreeGrafter"/>
</dbReference>
<protein>
    <submittedName>
        <fullName evidence="2">Outer membrane protein romA</fullName>
    </submittedName>
</protein>
<dbReference type="InterPro" id="IPR001279">
    <property type="entry name" value="Metallo-B-lactamas"/>
</dbReference>
<dbReference type="STRING" id="999894.TDIS_1291"/>
<accession>A0A179D3Q8</accession>
<dbReference type="PANTHER" id="PTHR15032:SF4">
    <property type="entry name" value="N-ACYL-PHOSPHATIDYLETHANOLAMINE-HYDROLYZING PHOSPHOLIPASE D"/>
    <property type="match status" value="1"/>
</dbReference>
<organism evidence="2 3">
    <name type="scientific">Thermosulfurimonas dismutans</name>
    <dbReference type="NCBI Taxonomy" id="999894"/>
    <lineage>
        <taxon>Bacteria</taxon>
        <taxon>Pseudomonadati</taxon>
        <taxon>Thermodesulfobacteriota</taxon>
        <taxon>Thermodesulfobacteria</taxon>
        <taxon>Thermodesulfobacteriales</taxon>
        <taxon>Thermodesulfobacteriaceae</taxon>
        <taxon>Thermosulfurimonas</taxon>
    </lineage>
</organism>
<dbReference type="AlphaFoldDB" id="A0A179D3Q8"/>
<name>A0A179D3Q8_9BACT</name>
<dbReference type="RefSeq" id="WP_161939492.1">
    <property type="nucleotide sequence ID" value="NZ_LWLG01000008.1"/>
</dbReference>
<evidence type="ECO:0000313" key="3">
    <source>
        <dbReference type="Proteomes" id="UP000078390"/>
    </source>
</evidence>
<gene>
    <name evidence="2" type="ORF">TDIS_1291</name>
</gene>
<comment type="caution">
    <text evidence="2">The sequence shown here is derived from an EMBL/GenBank/DDBJ whole genome shotgun (WGS) entry which is preliminary data.</text>
</comment>
<dbReference type="SUPFAM" id="SSF56281">
    <property type="entry name" value="Metallo-hydrolase/oxidoreductase"/>
    <property type="match status" value="1"/>
</dbReference>
<dbReference type="Gene3D" id="3.60.15.10">
    <property type="entry name" value="Ribonuclease Z/Hydroxyacylglutathione hydrolase-like"/>
    <property type="match status" value="1"/>
</dbReference>
<keyword evidence="3" id="KW-1185">Reference proteome</keyword>
<evidence type="ECO:0000259" key="1">
    <source>
        <dbReference type="Pfam" id="PF12706"/>
    </source>
</evidence>